<sequence>MHEARGQPEPIKETGRARAQRRKTGGLGDIGHQRRPSTAHGSPASKKVMYSQYPDFENITDPFAKRDKIPRKHRPSVADESAAPFVGTVVAQTEHLGGGGLGLPAEQLGIRVVEMESLQMEPLDSPMPESPNPESPNPESPNPESPVTPSARPQGLRWPTIPSAPSARPASPARAPLGTHTSSPRMCIDMNKVDTLYMRQSLIFENNKHRAPLTPPIEDADDAHIPFEQVLIPTAFKRLRAALEDPNFEIDEETYRRFKLSERWYVREERMQMEMAFSPATLGGSKPRVRAVQKEHKSVKDRTKPVEIPEVDGPVADMPVIVAAVPEIKDVLKLTEAEAETEADVQAVPHVQHEEEDDNENGDNTEEKDNDGDEEEEDDVAVSEPTKHGKEVEEVLQECAHHEDDPVQRLSACEPEREIPERTDSHIDEKYRSIQSIQSVSSRARLRDTDHGMGYVPPRQVHSQIIPMTVQDPVYVRTQSHQHRQHRQHSHQQHRRSESTDVKKSAVCGMCIIM</sequence>
<name>A0ACC1IP21_9FUNG</name>
<dbReference type="EMBL" id="JANBPG010000349">
    <property type="protein sequence ID" value="KAJ1897279.1"/>
    <property type="molecule type" value="Genomic_DNA"/>
</dbReference>
<dbReference type="Proteomes" id="UP001150581">
    <property type="component" value="Unassembled WGS sequence"/>
</dbReference>
<organism evidence="1 2">
    <name type="scientific">Kickxella alabastrina</name>
    <dbReference type="NCBI Taxonomy" id="61397"/>
    <lineage>
        <taxon>Eukaryota</taxon>
        <taxon>Fungi</taxon>
        <taxon>Fungi incertae sedis</taxon>
        <taxon>Zoopagomycota</taxon>
        <taxon>Kickxellomycotina</taxon>
        <taxon>Kickxellomycetes</taxon>
        <taxon>Kickxellales</taxon>
        <taxon>Kickxellaceae</taxon>
        <taxon>Kickxella</taxon>
    </lineage>
</organism>
<evidence type="ECO:0000313" key="1">
    <source>
        <dbReference type="EMBL" id="KAJ1897279.1"/>
    </source>
</evidence>
<comment type="caution">
    <text evidence="1">The sequence shown here is derived from an EMBL/GenBank/DDBJ whole genome shotgun (WGS) entry which is preliminary data.</text>
</comment>
<reference evidence="1" key="1">
    <citation type="submission" date="2022-07" db="EMBL/GenBank/DDBJ databases">
        <title>Phylogenomic reconstructions and comparative analyses of Kickxellomycotina fungi.</title>
        <authorList>
            <person name="Reynolds N.K."/>
            <person name="Stajich J.E."/>
            <person name="Barry K."/>
            <person name="Grigoriev I.V."/>
            <person name="Crous P."/>
            <person name="Smith M.E."/>
        </authorList>
    </citation>
    <scope>NUCLEOTIDE SEQUENCE</scope>
    <source>
        <strain evidence="1">Benny 63K</strain>
    </source>
</reference>
<protein>
    <submittedName>
        <fullName evidence="1">Uncharacterized protein</fullName>
    </submittedName>
</protein>
<evidence type="ECO:0000313" key="2">
    <source>
        <dbReference type="Proteomes" id="UP001150581"/>
    </source>
</evidence>
<gene>
    <name evidence="1" type="ORF">LPJ66_003471</name>
</gene>
<proteinExistence type="predicted"/>
<keyword evidence="2" id="KW-1185">Reference proteome</keyword>
<accession>A0ACC1IP21</accession>